<dbReference type="VEuPathDB" id="MicrosporidiaDB:HERIO_2562"/>
<feature type="transmembrane region" description="Helical" evidence="1">
    <location>
        <begin position="241"/>
        <end position="261"/>
    </location>
</feature>
<accession>A0A1X0QFR9</accession>
<proteinExistence type="predicted"/>
<sequence>MCICYVDLKTRNRVSNYVKPYFFEIRNSLDYDTPNLTDEYVMDRSIITIINRKHSEFIQHDEISYEIEKIHFDSNIGEKERFIMEDDKIKLKNTTTKKYLGVKDAKSKDKLIPVVEDDFENDDQTIFVIKNVEVTENDKHIKARNLIKFVGARGLRLCLTNYKPGLHVSVYADKKSELFYIDRNYNHNWYKHNYKSPLITQQTSKYVNPSTKNSFTIWLYLIHHHIGYLGKNPNLVLDKKIISLIISSCVYCFLILINHIFYQRNKYNHSLSISRLVFKNRTLMSLILFVVNTVSGSVNGFNVYLFYTSMISFNILATLDVLFSIKEMISFNRKIKLK</sequence>
<name>A0A1X0QFR9_9MICR</name>
<comment type="caution">
    <text evidence="2">The sequence shown here is derived from an EMBL/GenBank/DDBJ whole genome shotgun (WGS) entry which is preliminary data.</text>
</comment>
<reference evidence="2 3" key="1">
    <citation type="journal article" date="2017" name="Environ. Microbiol.">
        <title>Decay of the glycolytic pathway and adaptation to intranuclear parasitism within Enterocytozoonidae microsporidia.</title>
        <authorList>
            <person name="Wiredu Boakye D."/>
            <person name="Jaroenlak P."/>
            <person name="Prachumwat A."/>
            <person name="Williams T.A."/>
            <person name="Bateman K.S."/>
            <person name="Itsathitphaisarn O."/>
            <person name="Sritunyalucksana K."/>
            <person name="Paszkiewicz K.H."/>
            <person name="Moore K.A."/>
            <person name="Stentiford G.D."/>
            <person name="Williams B.A."/>
        </authorList>
    </citation>
    <scope>NUCLEOTIDE SEQUENCE [LARGE SCALE GENOMIC DNA]</scope>
    <source>
        <strain evidence="3">canceri</strain>
    </source>
</reference>
<evidence type="ECO:0000313" key="3">
    <source>
        <dbReference type="Proteomes" id="UP000192501"/>
    </source>
</evidence>
<dbReference type="Proteomes" id="UP000192501">
    <property type="component" value="Unassembled WGS sequence"/>
</dbReference>
<organism evidence="2 3">
    <name type="scientific">Hepatospora eriocheir</name>
    <dbReference type="NCBI Taxonomy" id="1081669"/>
    <lineage>
        <taxon>Eukaryota</taxon>
        <taxon>Fungi</taxon>
        <taxon>Fungi incertae sedis</taxon>
        <taxon>Microsporidia</taxon>
        <taxon>Hepatosporidae</taxon>
        <taxon>Hepatospora</taxon>
    </lineage>
</organism>
<keyword evidence="1" id="KW-0812">Transmembrane</keyword>
<protein>
    <submittedName>
        <fullName evidence="2">Uncharacterized protein</fullName>
    </submittedName>
</protein>
<evidence type="ECO:0000313" key="2">
    <source>
        <dbReference type="EMBL" id="ORD98651.1"/>
    </source>
</evidence>
<dbReference type="EMBL" id="LTAI01000536">
    <property type="protein sequence ID" value="ORD98651.1"/>
    <property type="molecule type" value="Genomic_DNA"/>
</dbReference>
<evidence type="ECO:0000256" key="1">
    <source>
        <dbReference type="SAM" id="Phobius"/>
    </source>
</evidence>
<gene>
    <name evidence="2" type="ORF">A0H76_2120</name>
</gene>
<dbReference type="AlphaFoldDB" id="A0A1X0QFR9"/>
<feature type="transmembrane region" description="Helical" evidence="1">
    <location>
        <begin position="304"/>
        <end position="325"/>
    </location>
</feature>
<dbReference type="VEuPathDB" id="MicrosporidiaDB:A0H76_2120"/>
<dbReference type="SUPFAM" id="SSF82109">
    <property type="entry name" value="MIR domain"/>
    <property type="match status" value="1"/>
</dbReference>
<dbReference type="InterPro" id="IPR036300">
    <property type="entry name" value="MIR_dom_sf"/>
</dbReference>
<keyword evidence="1" id="KW-0472">Membrane</keyword>
<dbReference type="Gene3D" id="2.80.10.50">
    <property type="match status" value="1"/>
</dbReference>
<keyword evidence="1" id="KW-1133">Transmembrane helix</keyword>
<feature type="transmembrane region" description="Helical" evidence="1">
    <location>
        <begin position="282"/>
        <end position="298"/>
    </location>
</feature>